<dbReference type="PANTHER" id="PTHR45947">
    <property type="entry name" value="SULFOQUINOVOSYL TRANSFERASE SQD2"/>
    <property type="match status" value="1"/>
</dbReference>
<evidence type="ECO:0000313" key="5">
    <source>
        <dbReference type="EMBL" id="SDD77315.1"/>
    </source>
</evidence>
<dbReference type="GO" id="GO:1903509">
    <property type="term" value="P:liposaccharide metabolic process"/>
    <property type="evidence" value="ECO:0007669"/>
    <property type="project" value="UniProtKB-ARBA"/>
</dbReference>
<dbReference type="Pfam" id="PF13439">
    <property type="entry name" value="Glyco_transf_4"/>
    <property type="match status" value="1"/>
</dbReference>
<name>A0A1G6XIY6_9NOCA</name>
<gene>
    <name evidence="5" type="ORF">SAMN05444580_106214</name>
</gene>
<organism evidence="5 6">
    <name type="scientific">Rhodococcus tukisamuensis</name>
    <dbReference type="NCBI Taxonomy" id="168276"/>
    <lineage>
        <taxon>Bacteria</taxon>
        <taxon>Bacillati</taxon>
        <taxon>Actinomycetota</taxon>
        <taxon>Actinomycetes</taxon>
        <taxon>Mycobacteriales</taxon>
        <taxon>Nocardiaceae</taxon>
        <taxon>Rhodococcus</taxon>
    </lineage>
</organism>
<keyword evidence="1" id="KW-0328">Glycosyltransferase</keyword>
<dbReference type="InterPro" id="IPR050194">
    <property type="entry name" value="Glycosyltransferase_grp1"/>
</dbReference>
<dbReference type="CDD" id="cd03801">
    <property type="entry name" value="GT4_PimA-like"/>
    <property type="match status" value="1"/>
</dbReference>
<dbReference type="Pfam" id="PF00534">
    <property type="entry name" value="Glycos_transf_1"/>
    <property type="match status" value="1"/>
</dbReference>
<sequence>MKVLMVSWEYPPVVVGGLGRHVHHLATEMVQAGHEVVVLSRRPTGTDAATHPTITHISEGVLVVAVAEDPPHFVFGEDMLAWTLAMGHAMVRAGVGLAKPGLGEGWYPDVVHAHDWLVAHPAIALAEFFDVPLVSTLHATEAGRHSGWISGTINRQVHSVEWWLANESDAIITCSASMEDEVTELYGPQLAPITVIRNGIDVTTWNYRDRAPRSGPPRLLYVGRLEYEKGVQDIIAALPRIRRSHPGTTLAIAGEGTQYGWLQDLARQHRVVRSVTFLGSLDHAELLGWLHGTDAIVLPSRYEPFGIIALEAAAAGAPLVASRAGGLGEAVVDGVTGMSFQPADVEGLTSAVREVLDDPAAAQTRAKAARDRLTSDFDWQQVAQDTAQVYLSAKRRVRHPLARPDIPQRPLPDR</sequence>
<reference evidence="5 6" key="1">
    <citation type="submission" date="2016-10" db="EMBL/GenBank/DDBJ databases">
        <authorList>
            <person name="de Groot N.N."/>
        </authorList>
    </citation>
    <scope>NUCLEOTIDE SEQUENCE [LARGE SCALE GENOMIC DNA]</scope>
    <source>
        <strain evidence="5 6">JCM 11308</strain>
    </source>
</reference>
<dbReference type="GO" id="GO:0016757">
    <property type="term" value="F:glycosyltransferase activity"/>
    <property type="evidence" value="ECO:0007669"/>
    <property type="project" value="UniProtKB-KW"/>
</dbReference>
<dbReference type="PANTHER" id="PTHR45947:SF3">
    <property type="entry name" value="SULFOQUINOVOSYL TRANSFERASE SQD2"/>
    <property type="match status" value="1"/>
</dbReference>
<dbReference type="InterPro" id="IPR001296">
    <property type="entry name" value="Glyco_trans_1"/>
</dbReference>
<dbReference type="Proteomes" id="UP000199417">
    <property type="component" value="Unassembled WGS sequence"/>
</dbReference>
<keyword evidence="2" id="KW-0808">Transferase</keyword>
<accession>A0A1G6XIY6</accession>
<evidence type="ECO:0000256" key="2">
    <source>
        <dbReference type="ARBA" id="ARBA00022679"/>
    </source>
</evidence>
<dbReference type="GO" id="GO:1901137">
    <property type="term" value="P:carbohydrate derivative biosynthetic process"/>
    <property type="evidence" value="ECO:0007669"/>
    <property type="project" value="UniProtKB-ARBA"/>
</dbReference>
<protein>
    <submittedName>
        <fullName evidence="5">Glycogen(Starch) synthase</fullName>
    </submittedName>
</protein>
<keyword evidence="6" id="KW-1185">Reference proteome</keyword>
<evidence type="ECO:0000256" key="1">
    <source>
        <dbReference type="ARBA" id="ARBA00022676"/>
    </source>
</evidence>
<feature type="domain" description="Glycosyl transferase family 1" evidence="3">
    <location>
        <begin position="212"/>
        <end position="371"/>
    </location>
</feature>
<dbReference type="EMBL" id="FNAB01000006">
    <property type="protein sequence ID" value="SDD77315.1"/>
    <property type="molecule type" value="Genomic_DNA"/>
</dbReference>
<dbReference type="AlphaFoldDB" id="A0A1G6XIY6"/>
<dbReference type="STRING" id="168276.SAMN05444580_106214"/>
<evidence type="ECO:0000259" key="3">
    <source>
        <dbReference type="Pfam" id="PF00534"/>
    </source>
</evidence>
<dbReference type="InterPro" id="IPR028098">
    <property type="entry name" value="Glyco_trans_4-like_N"/>
</dbReference>
<dbReference type="Gene3D" id="3.40.50.2000">
    <property type="entry name" value="Glycogen Phosphorylase B"/>
    <property type="match status" value="2"/>
</dbReference>
<evidence type="ECO:0000259" key="4">
    <source>
        <dbReference type="Pfam" id="PF13439"/>
    </source>
</evidence>
<feature type="domain" description="Glycosyltransferase subfamily 4-like N-terminal" evidence="4">
    <location>
        <begin position="15"/>
        <end position="202"/>
    </location>
</feature>
<dbReference type="RefSeq" id="WP_072845103.1">
    <property type="nucleotide sequence ID" value="NZ_FNAB01000006.1"/>
</dbReference>
<proteinExistence type="predicted"/>
<dbReference type="SUPFAM" id="SSF53756">
    <property type="entry name" value="UDP-Glycosyltransferase/glycogen phosphorylase"/>
    <property type="match status" value="1"/>
</dbReference>
<evidence type="ECO:0000313" key="6">
    <source>
        <dbReference type="Proteomes" id="UP000199417"/>
    </source>
</evidence>